<dbReference type="InterPro" id="IPR000214">
    <property type="entry name" value="Znf_DNA_glyclase/AP_lyase"/>
</dbReference>
<evidence type="ECO:0000256" key="12">
    <source>
        <dbReference type="ARBA" id="ARBA00023239"/>
    </source>
</evidence>
<dbReference type="CDD" id="cd08966">
    <property type="entry name" value="EcFpg-like_N"/>
    <property type="match status" value="1"/>
</dbReference>
<dbReference type="SMART" id="SM00898">
    <property type="entry name" value="Fapy_DNA_glyco"/>
    <property type="match status" value="1"/>
</dbReference>
<dbReference type="KEGG" id="psol:S284_02560"/>
<comment type="catalytic activity">
    <reaction evidence="1">
        <text>Hydrolysis of DNA containing ring-opened 7-methylguanine residues, releasing 2,6-diamino-4-hydroxy-5-(N-methyl)formamidopyrimidine.</text>
        <dbReference type="EC" id="3.2.2.23"/>
    </reaction>
</comment>
<organism evidence="19 20">
    <name type="scientific">Candidatus Phytoplasma solani</name>
    <dbReference type="NCBI Taxonomy" id="69896"/>
    <lineage>
        <taxon>Bacteria</taxon>
        <taxon>Bacillati</taxon>
        <taxon>Mycoplasmatota</taxon>
        <taxon>Mollicutes</taxon>
        <taxon>Acholeplasmatales</taxon>
        <taxon>Acholeplasmataceae</taxon>
        <taxon>Candidatus Phytoplasma</taxon>
        <taxon>16SrXII (Stolbur group)</taxon>
    </lineage>
</organism>
<sequence>MPELPEVQIIVNVLKKQLINKQIINTKIFYKPIIKNIVAFKQIEGKNILDIQRKGKFLLFFLTKNLVLIGHLRMEGKLFIQPRQKKHEKHEHFVLFFNDNTSLRYYDFRKFGRFEVHHQKDFLTKTNLYKLALDPFEIDLMTFYRKIIKTKTALKTVLLNQNIISGLGNIYVNEVLFLAKLHPETKACTLNIQQAQTILTISKKVLKTAIQLGGTTISTYESQQGIQGTFQNSLLVHSKQNYPCFNCKTKIIKIKVGGRGTYFCPLCQKHTQ</sequence>
<evidence type="ECO:0000256" key="1">
    <source>
        <dbReference type="ARBA" id="ARBA00001668"/>
    </source>
</evidence>
<dbReference type="SMART" id="SM01232">
    <property type="entry name" value="H2TH"/>
    <property type="match status" value="1"/>
</dbReference>
<dbReference type="InterPro" id="IPR015887">
    <property type="entry name" value="DNA_glyclase_Znf_dom_DNA_BS"/>
</dbReference>
<dbReference type="PANTHER" id="PTHR22993:SF9">
    <property type="entry name" value="FORMAMIDOPYRIMIDINE-DNA GLYCOSYLASE"/>
    <property type="match status" value="1"/>
</dbReference>
<dbReference type="PROSITE" id="PS51066">
    <property type="entry name" value="ZF_FPG_2"/>
    <property type="match status" value="1"/>
</dbReference>
<dbReference type="NCBIfam" id="NF002211">
    <property type="entry name" value="PRK01103.1"/>
    <property type="match status" value="1"/>
</dbReference>
<dbReference type="GO" id="GO:0008270">
    <property type="term" value="F:zinc ion binding"/>
    <property type="evidence" value="ECO:0007669"/>
    <property type="project" value="UniProtKB-KW"/>
</dbReference>
<evidence type="ECO:0000256" key="15">
    <source>
        <dbReference type="ARBA" id="ARBA00044632"/>
    </source>
</evidence>
<dbReference type="OrthoDB" id="9800855at2"/>
<keyword evidence="8" id="KW-0378">Hydrolase</keyword>
<feature type="domain" description="FPG-type" evidence="17">
    <location>
        <begin position="235"/>
        <end position="269"/>
    </location>
</feature>
<dbReference type="EMBL" id="MPBG01000007">
    <property type="protein sequence ID" value="RMI87880.1"/>
    <property type="molecule type" value="Genomic_DNA"/>
</dbReference>
<gene>
    <name evidence="19" type="primary">mutM</name>
    <name evidence="19" type="ORF">PSSA1_v1c5030</name>
</gene>
<keyword evidence="5" id="KW-0479">Metal-binding</keyword>
<dbReference type="PANTHER" id="PTHR22993">
    <property type="entry name" value="FORMAMIDOPYRIMIDINE-DNA GLYCOSYLASE"/>
    <property type="match status" value="1"/>
</dbReference>
<feature type="domain" description="Formamidopyrimidine-DNA glycosylase catalytic" evidence="18">
    <location>
        <begin position="2"/>
        <end position="112"/>
    </location>
</feature>
<keyword evidence="10" id="KW-0238">DNA-binding</keyword>
<evidence type="ECO:0000256" key="3">
    <source>
        <dbReference type="ARBA" id="ARBA00009409"/>
    </source>
</evidence>
<evidence type="ECO:0000259" key="18">
    <source>
        <dbReference type="PROSITE" id="PS51068"/>
    </source>
</evidence>
<dbReference type="InterPro" id="IPR012319">
    <property type="entry name" value="FPG_cat"/>
</dbReference>
<name>A0A421NVC5_9MOLU</name>
<evidence type="ECO:0000313" key="19">
    <source>
        <dbReference type="EMBL" id="RMI87880.1"/>
    </source>
</evidence>
<dbReference type="Pfam" id="PF06827">
    <property type="entry name" value="zf-FPG_IleRS"/>
    <property type="match status" value="1"/>
</dbReference>
<protein>
    <submittedName>
        <fullName evidence="19">Formamidopyrimidine-DNA glycosylase</fullName>
    </submittedName>
</protein>
<reference evidence="20" key="1">
    <citation type="submission" date="2016-11" db="EMBL/GenBank/DDBJ databases">
        <title>Genome sequence of Candidatus Phytoplasma solani strain SA-1.</title>
        <authorList>
            <person name="Haryono M."/>
            <person name="Samarzija I."/>
            <person name="Seruga Music M."/>
            <person name="Hogenhout S."/>
            <person name="Kuo C.-H."/>
        </authorList>
    </citation>
    <scope>NUCLEOTIDE SEQUENCE [LARGE SCALE GENOMIC DNA]</scope>
    <source>
        <strain evidence="20">SA-1</strain>
    </source>
</reference>
<dbReference type="Gene3D" id="3.20.190.10">
    <property type="entry name" value="MutM-like, N-terminal"/>
    <property type="match status" value="1"/>
</dbReference>
<evidence type="ECO:0000256" key="6">
    <source>
        <dbReference type="ARBA" id="ARBA00022763"/>
    </source>
</evidence>
<dbReference type="GO" id="GO:0003690">
    <property type="term" value="F:double-stranded DNA binding"/>
    <property type="evidence" value="ECO:0007669"/>
    <property type="project" value="UniProtKB-ARBA"/>
</dbReference>
<accession>A0A421NVC5</accession>
<evidence type="ECO:0000256" key="2">
    <source>
        <dbReference type="ARBA" id="ARBA00001947"/>
    </source>
</evidence>
<comment type="cofactor">
    <cofactor evidence="2">
        <name>Zn(2+)</name>
        <dbReference type="ChEBI" id="CHEBI:29105"/>
    </cofactor>
</comment>
<dbReference type="STRING" id="69896.S284_02560"/>
<keyword evidence="14" id="KW-0326">Glycosidase</keyword>
<evidence type="ECO:0000256" key="7">
    <source>
        <dbReference type="ARBA" id="ARBA00022771"/>
    </source>
</evidence>
<comment type="subunit">
    <text evidence="4">Monomer.</text>
</comment>
<dbReference type="InterPro" id="IPR035937">
    <property type="entry name" value="FPG_N"/>
</dbReference>
<evidence type="ECO:0000256" key="8">
    <source>
        <dbReference type="ARBA" id="ARBA00022801"/>
    </source>
</evidence>
<dbReference type="InterPro" id="IPR015886">
    <property type="entry name" value="H2TH_FPG"/>
</dbReference>
<dbReference type="InterPro" id="IPR010979">
    <property type="entry name" value="Ribosomal_uS13-like_H2TH"/>
</dbReference>
<dbReference type="InterPro" id="IPR020629">
    <property type="entry name" value="FPG_Glyclase"/>
</dbReference>
<evidence type="ECO:0000256" key="11">
    <source>
        <dbReference type="ARBA" id="ARBA00023204"/>
    </source>
</evidence>
<keyword evidence="7 16" id="KW-0863">Zinc-finger</keyword>
<dbReference type="SUPFAM" id="SSF81624">
    <property type="entry name" value="N-terminal domain of MutM-like DNA repair proteins"/>
    <property type="match status" value="1"/>
</dbReference>
<evidence type="ECO:0000256" key="13">
    <source>
        <dbReference type="ARBA" id="ARBA00023268"/>
    </source>
</evidence>
<evidence type="ECO:0000259" key="17">
    <source>
        <dbReference type="PROSITE" id="PS51066"/>
    </source>
</evidence>
<proteinExistence type="inferred from homology"/>
<dbReference type="SUPFAM" id="SSF57716">
    <property type="entry name" value="Glucocorticoid receptor-like (DNA-binding domain)"/>
    <property type="match status" value="1"/>
</dbReference>
<keyword evidence="12" id="KW-0456">Lyase</keyword>
<evidence type="ECO:0000256" key="5">
    <source>
        <dbReference type="ARBA" id="ARBA00022723"/>
    </source>
</evidence>
<dbReference type="PROSITE" id="PS51068">
    <property type="entry name" value="FPG_CAT"/>
    <property type="match status" value="1"/>
</dbReference>
<dbReference type="GO" id="GO:0003684">
    <property type="term" value="F:damaged DNA binding"/>
    <property type="evidence" value="ECO:0007669"/>
    <property type="project" value="InterPro"/>
</dbReference>
<dbReference type="GO" id="GO:0006284">
    <property type="term" value="P:base-excision repair"/>
    <property type="evidence" value="ECO:0007669"/>
    <property type="project" value="InterPro"/>
</dbReference>
<evidence type="ECO:0000256" key="16">
    <source>
        <dbReference type="PROSITE-ProRule" id="PRU00391"/>
    </source>
</evidence>
<dbReference type="GO" id="GO:0140078">
    <property type="term" value="F:class I DNA-(apurinic or apyrimidinic site) endonuclease activity"/>
    <property type="evidence" value="ECO:0007669"/>
    <property type="project" value="UniProtKB-EC"/>
</dbReference>
<keyword evidence="6" id="KW-0227">DNA damage</keyword>
<dbReference type="PROSITE" id="PS01242">
    <property type="entry name" value="ZF_FPG_1"/>
    <property type="match status" value="1"/>
</dbReference>
<evidence type="ECO:0000256" key="14">
    <source>
        <dbReference type="ARBA" id="ARBA00023295"/>
    </source>
</evidence>
<keyword evidence="9" id="KW-0862">Zinc</keyword>
<dbReference type="FunFam" id="1.10.8.50:FF:000003">
    <property type="entry name" value="Formamidopyrimidine-DNA glycosylase"/>
    <property type="match status" value="1"/>
</dbReference>
<dbReference type="SUPFAM" id="SSF46946">
    <property type="entry name" value="S13-like H2TH domain"/>
    <property type="match status" value="1"/>
</dbReference>
<keyword evidence="20" id="KW-1185">Reference proteome</keyword>
<keyword evidence="11" id="KW-0234">DNA repair</keyword>
<evidence type="ECO:0000256" key="9">
    <source>
        <dbReference type="ARBA" id="ARBA00022833"/>
    </source>
</evidence>
<dbReference type="Proteomes" id="UP000283896">
    <property type="component" value="Unassembled WGS sequence"/>
</dbReference>
<dbReference type="Pfam" id="PF01149">
    <property type="entry name" value="Fapy_DNA_glyco"/>
    <property type="match status" value="1"/>
</dbReference>
<comment type="similarity">
    <text evidence="3">Belongs to the FPG family.</text>
</comment>
<dbReference type="AlphaFoldDB" id="A0A421NVC5"/>
<evidence type="ECO:0000256" key="4">
    <source>
        <dbReference type="ARBA" id="ARBA00011245"/>
    </source>
</evidence>
<dbReference type="GO" id="GO:0034039">
    <property type="term" value="F:8-oxo-7,8-dihydroguanine DNA N-glycosylase activity"/>
    <property type="evidence" value="ECO:0007669"/>
    <property type="project" value="TreeGrafter"/>
</dbReference>
<comment type="catalytic activity">
    <reaction evidence="15">
        <text>2'-deoxyribonucleotide-(2'-deoxyribose 5'-phosphate)-2'-deoxyribonucleotide-DNA = a 3'-end 2'-deoxyribonucleotide-(2,3-dehydro-2,3-deoxyribose 5'-phosphate)-DNA + a 5'-end 5'-phospho-2'-deoxyribonucleoside-DNA + H(+)</text>
        <dbReference type="Rhea" id="RHEA:66592"/>
        <dbReference type="Rhea" id="RHEA-COMP:13180"/>
        <dbReference type="Rhea" id="RHEA-COMP:16897"/>
        <dbReference type="Rhea" id="RHEA-COMP:17067"/>
        <dbReference type="ChEBI" id="CHEBI:15378"/>
        <dbReference type="ChEBI" id="CHEBI:136412"/>
        <dbReference type="ChEBI" id="CHEBI:157695"/>
        <dbReference type="ChEBI" id="CHEBI:167181"/>
        <dbReference type="EC" id="4.2.99.18"/>
    </reaction>
</comment>
<dbReference type="Pfam" id="PF06831">
    <property type="entry name" value="H2TH"/>
    <property type="match status" value="1"/>
</dbReference>
<evidence type="ECO:0000313" key="20">
    <source>
        <dbReference type="Proteomes" id="UP000283896"/>
    </source>
</evidence>
<evidence type="ECO:0000256" key="10">
    <source>
        <dbReference type="ARBA" id="ARBA00023125"/>
    </source>
</evidence>
<keyword evidence="13" id="KW-0511">Multifunctional enzyme</keyword>
<dbReference type="NCBIfam" id="TIGR00577">
    <property type="entry name" value="fpg"/>
    <property type="match status" value="1"/>
</dbReference>
<dbReference type="RefSeq" id="WP_023161378.1">
    <property type="nucleotide sequence ID" value="NC_022588.1"/>
</dbReference>
<dbReference type="Gene3D" id="1.10.8.50">
    <property type="match status" value="1"/>
</dbReference>
<comment type="caution">
    <text evidence="19">The sequence shown here is derived from an EMBL/GenBank/DDBJ whole genome shotgun (WGS) entry which is preliminary data.</text>
</comment>
<dbReference type="InterPro" id="IPR010663">
    <property type="entry name" value="Znf_FPG/IleRS"/>
</dbReference>